<organism evidence="1 2">
    <name type="scientific">Lentinus brumalis</name>
    <dbReference type="NCBI Taxonomy" id="2498619"/>
    <lineage>
        <taxon>Eukaryota</taxon>
        <taxon>Fungi</taxon>
        <taxon>Dikarya</taxon>
        <taxon>Basidiomycota</taxon>
        <taxon>Agaricomycotina</taxon>
        <taxon>Agaricomycetes</taxon>
        <taxon>Polyporales</taxon>
        <taxon>Polyporaceae</taxon>
        <taxon>Lentinus</taxon>
    </lineage>
</organism>
<protein>
    <recommendedName>
        <fullName evidence="3">Methyltransferase type 11 domain-containing protein</fullName>
    </recommendedName>
</protein>
<reference evidence="1 2" key="1">
    <citation type="journal article" date="2018" name="Biotechnol. Biofuels">
        <title>Integrative visual omics of the white-rot fungus Polyporus brumalis exposes the biotechnological potential of its oxidative enzymes for delignifying raw plant biomass.</title>
        <authorList>
            <person name="Miyauchi S."/>
            <person name="Rancon A."/>
            <person name="Drula E."/>
            <person name="Hage H."/>
            <person name="Chaduli D."/>
            <person name="Favel A."/>
            <person name="Grisel S."/>
            <person name="Henrissat B."/>
            <person name="Herpoel-Gimbert I."/>
            <person name="Ruiz-Duenas F.J."/>
            <person name="Chevret D."/>
            <person name="Hainaut M."/>
            <person name="Lin J."/>
            <person name="Wang M."/>
            <person name="Pangilinan J."/>
            <person name="Lipzen A."/>
            <person name="Lesage-Meessen L."/>
            <person name="Navarro D."/>
            <person name="Riley R."/>
            <person name="Grigoriev I.V."/>
            <person name="Zhou S."/>
            <person name="Raouche S."/>
            <person name="Rosso M.N."/>
        </authorList>
    </citation>
    <scope>NUCLEOTIDE SEQUENCE [LARGE SCALE GENOMIC DNA]</scope>
    <source>
        <strain evidence="1 2">BRFM 1820</strain>
    </source>
</reference>
<gene>
    <name evidence="1" type="ORF">OH76DRAFT_1404102</name>
</gene>
<dbReference type="STRING" id="139420.A0A371D8Q5"/>
<dbReference type="InterPro" id="IPR029063">
    <property type="entry name" value="SAM-dependent_MTases_sf"/>
</dbReference>
<sequence>MDLPSNHFTHVFTNFAVVGVSDPRALLAESFRVLRPFGVHAFTIWKYVGWFPISTAAVARIPGAPPVPPFEEFVKVFSKEAREDDDWADMAFVEEHIRKAGFEDVPIVVRKNTIKAQSAEEYVNAYGGLTMTLLGNMWSAEEKARVTPHIEKALLEELKSRFGDGEVLLDCEAWCITARAPARKT</sequence>
<dbReference type="EMBL" id="KZ857408">
    <property type="protein sequence ID" value="RDX48913.1"/>
    <property type="molecule type" value="Genomic_DNA"/>
</dbReference>
<dbReference type="Gene3D" id="3.40.50.150">
    <property type="entry name" value="Vaccinia Virus protein VP39"/>
    <property type="match status" value="1"/>
</dbReference>
<accession>A0A371D8Q5</accession>
<evidence type="ECO:0008006" key="3">
    <source>
        <dbReference type="Google" id="ProtNLM"/>
    </source>
</evidence>
<dbReference type="AlphaFoldDB" id="A0A371D8Q5"/>
<keyword evidence="2" id="KW-1185">Reference proteome</keyword>
<dbReference type="OrthoDB" id="3355826at2759"/>
<evidence type="ECO:0000313" key="1">
    <source>
        <dbReference type="EMBL" id="RDX48913.1"/>
    </source>
</evidence>
<dbReference type="SUPFAM" id="SSF53335">
    <property type="entry name" value="S-adenosyl-L-methionine-dependent methyltransferases"/>
    <property type="match status" value="1"/>
</dbReference>
<proteinExistence type="predicted"/>
<evidence type="ECO:0000313" key="2">
    <source>
        <dbReference type="Proteomes" id="UP000256964"/>
    </source>
</evidence>
<dbReference type="Proteomes" id="UP000256964">
    <property type="component" value="Unassembled WGS sequence"/>
</dbReference>
<name>A0A371D8Q5_9APHY</name>